<dbReference type="OrthoDB" id="5986675at2"/>
<sequence length="97" mass="11023">MAVETVAEIFTGVFRFLFRILNEVLLEFLLKGTGYFICRPFSKNINPDGFVVIIAGLVFWGSMFIVAIKVYGFIQVDICLDAGGRYNYQTKTCLHQN</sequence>
<dbReference type="AlphaFoldDB" id="A0A411PEK0"/>
<dbReference type="RefSeq" id="WP_130597981.1">
    <property type="nucleotide sequence ID" value="NZ_CP036200.1"/>
</dbReference>
<keyword evidence="1" id="KW-1133">Transmembrane helix</keyword>
<keyword evidence="3" id="KW-1185">Reference proteome</keyword>
<proteinExistence type="predicted"/>
<feature type="transmembrane region" description="Helical" evidence="1">
    <location>
        <begin position="50"/>
        <end position="74"/>
    </location>
</feature>
<keyword evidence="1" id="KW-0812">Transmembrane</keyword>
<protein>
    <submittedName>
        <fullName evidence="2">Uncharacterized protein</fullName>
    </submittedName>
</protein>
<dbReference type="EMBL" id="CP036200">
    <property type="protein sequence ID" value="QBF82007.1"/>
    <property type="molecule type" value="Genomic_DNA"/>
</dbReference>
<reference evidence="2 3" key="1">
    <citation type="submission" date="2019-02" db="EMBL/GenBank/DDBJ databases">
        <title>Shewanella sp. D4-2 isolated from Dokdo Island.</title>
        <authorList>
            <person name="Baek K."/>
        </authorList>
    </citation>
    <scope>NUCLEOTIDE SEQUENCE [LARGE SCALE GENOMIC DNA]</scope>
    <source>
        <strain evidence="2 3">D4-2</strain>
    </source>
</reference>
<accession>A0A411PEK0</accession>
<evidence type="ECO:0000256" key="1">
    <source>
        <dbReference type="SAM" id="Phobius"/>
    </source>
</evidence>
<evidence type="ECO:0000313" key="3">
    <source>
        <dbReference type="Proteomes" id="UP000291106"/>
    </source>
</evidence>
<organism evidence="2 3">
    <name type="scientific">Shewanella maritima</name>
    <dbReference type="NCBI Taxonomy" id="2520507"/>
    <lineage>
        <taxon>Bacteria</taxon>
        <taxon>Pseudomonadati</taxon>
        <taxon>Pseudomonadota</taxon>
        <taxon>Gammaproteobacteria</taxon>
        <taxon>Alteromonadales</taxon>
        <taxon>Shewanellaceae</taxon>
        <taxon>Shewanella</taxon>
    </lineage>
</organism>
<evidence type="ECO:0000313" key="2">
    <source>
        <dbReference type="EMBL" id="QBF82007.1"/>
    </source>
</evidence>
<name>A0A411PEK0_9GAMM</name>
<keyword evidence="1" id="KW-0472">Membrane</keyword>
<gene>
    <name evidence="2" type="ORF">EXU30_04295</name>
</gene>
<dbReference type="Proteomes" id="UP000291106">
    <property type="component" value="Chromosome"/>
</dbReference>
<dbReference type="KEGG" id="smai:EXU30_04295"/>